<evidence type="ECO:0000313" key="3">
    <source>
        <dbReference type="Proteomes" id="UP000547458"/>
    </source>
</evidence>
<protein>
    <submittedName>
        <fullName evidence="2">Uncharacterized protein</fullName>
    </submittedName>
</protein>
<dbReference type="EMBL" id="JAATJL010000001">
    <property type="protein sequence ID" value="NJC24264.1"/>
    <property type="molecule type" value="Genomic_DNA"/>
</dbReference>
<dbReference type="AlphaFoldDB" id="A0A846RUM0"/>
<organism evidence="2 3">
    <name type="scientific">Arthrobacter pigmenti</name>
    <dbReference type="NCBI Taxonomy" id="271432"/>
    <lineage>
        <taxon>Bacteria</taxon>
        <taxon>Bacillati</taxon>
        <taxon>Actinomycetota</taxon>
        <taxon>Actinomycetes</taxon>
        <taxon>Micrococcales</taxon>
        <taxon>Micrococcaceae</taxon>
        <taxon>Arthrobacter</taxon>
    </lineage>
</organism>
<gene>
    <name evidence="2" type="ORF">BJ994_003340</name>
</gene>
<dbReference type="PROSITE" id="PS51257">
    <property type="entry name" value="PROKAR_LIPOPROTEIN"/>
    <property type="match status" value="1"/>
</dbReference>
<dbReference type="Proteomes" id="UP000547458">
    <property type="component" value="Unassembled WGS sequence"/>
</dbReference>
<comment type="caution">
    <text evidence="2">The sequence shown here is derived from an EMBL/GenBank/DDBJ whole genome shotgun (WGS) entry which is preliminary data.</text>
</comment>
<proteinExistence type="predicted"/>
<name>A0A846RUM0_9MICC</name>
<feature type="signal peptide" evidence="1">
    <location>
        <begin position="1"/>
        <end position="26"/>
    </location>
</feature>
<reference evidence="2 3" key="1">
    <citation type="submission" date="2020-03" db="EMBL/GenBank/DDBJ databases">
        <title>Sequencing the genomes of 1000 actinobacteria strains.</title>
        <authorList>
            <person name="Klenk H.-P."/>
        </authorList>
    </citation>
    <scope>NUCLEOTIDE SEQUENCE [LARGE SCALE GENOMIC DNA]</scope>
    <source>
        <strain evidence="2 3">DSM 16403</strain>
    </source>
</reference>
<accession>A0A846RUM0</accession>
<keyword evidence="1" id="KW-0732">Signal</keyword>
<sequence>MQRRLVGAAALLAVVLLSGCSQGVGARPSPPYFEPAAVELEPGDVFPMLTLYGGWWSTLTDSPESAGYPARATLIRPESGEYLGGYDRRSGMLVPGEDILPLEGWPADVVLVIDPATGIVWDQFRVDENGLPIETESDAVSVERRFPSIADEPPPGTFHTFVQNEFTGAVIYVGIMPEESLDAGRVDLDW</sequence>
<dbReference type="RefSeq" id="WP_167995533.1">
    <property type="nucleotide sequence ID" value="NZ_JAATJL010000001.1"/>
</dbReference>
<keyword evidence="3" id="KW-1185">Reference proteome</keyword>
<evidence type="ECO:0000313" key="2">
    <source>
        <dbReference type="EMBL" id="NJC24264.1"/>
    </source>
</evidence>
<feature type="chain" id="PRO_5032623864" evidence="1">
    <location>
        <begin position="27"/>
        <end position="190"/>
    </location>
</feature>
<evidence type="ECO:0000256" key="1">
    <source>
        <dbReference type="SAM" id="SignalP"/>
    </source>
</evidence>